<dbReference type="Proteomes" id="UP000248918">
    <property type="component" value="Unassembled WGS sequence"/>
</dbReference>
<sequence>MNRPKTLTLTLPTDRMEIVLSALAELPYRVAQPVMDTAHAQFGEQMQAAQTPAADAGTAA</sequence>
<protein>
    <submittedName>
        <fullName evidence="1">Uncharacterized protein</fullName>
    </submittedName>
</protein>
<reference evidence="1 2" key="1">
    <citation type="submission" date="2018-06" db="EMBL/GenBank/DDBJ databases">
        <title>Genomic Encyclopedia of Type Strains, Phase III (KMG-III): the genomes of soil and plant-associated and newly described type strains.</title>
        <authorList>
            <person name="Whitman W."/>
        </authorList>
    </citation>
    <scope>NUCLEOTIDE SEQUENCE [LARGE SCALE GENOMIC DNA]</scope>
    <source>
        <strain evidence="1 2">LMG 23644</strain>
    </source>
</reference>
<dbReference type="OrthoDB" id="9908981at2"/>
<dbReference type="AlphaFoldDB" id="A0A329B557"/>
<accession>A0A329B557</accession>
<comment type="caution">
    <text evidence="1">The sequence shown here is derived from an EMBL/GenBank/DDBJ whole genome shotgun (WGS) entry which is preliminary data.</text>
</comment>
<dbReference type="EMBL" id="QLTK01000085">
    <property type="protein sequence ID" value="RAS13688.1"/>
    <property type="molecule type" value="Genomic_DNA"/>
</dbReference>
<evidence type="ECO:0000313" key="2">
    <source>
        <dbReference type="Proteomes" id="UP000248918"/>
    </source>
</evidence>
<proteinExistence type="predicted"/>
<evidence type="ECO:0000313" key="1">
    <source>
        <dbReference type="EMBL" id="RAS13688.1"/>
    </source>
</evidence>
<dbReference type="RefSeq" id="WP_111936023.1">
    <property type="nucleotide sequence ID" value="NZ_CADFFP010000048.1"/>
</dbReference>
<organism evidence="1 2">
    <name type="scientific">Paraburkholderia bryophila</name>
    <dbReference type="NCBI Taxonomy" id="420952"/>
    <lineage>
        <taxon>Bacteria</taxon>
        <taxon>Pseudomonadati</taxon>
        <taxon>Pseudomonadota</taxon>
        <taxon>Betaproteobacteria</taxon>
        <taxon>Burkholderiales</taxon>
        <taxon>Burkholderiaceae</taxon>
        <taxon>Paraburkholderia</taxon>
    </lineage>
</organism>
<gene>
    <name evidence="1" type="ORF">BX591_1852</name>
</gene>
<name>A0A329B557_9BURK</name>